<dbReference type="Pfam" id="PF01885">
    <property type="entry name" value="PTS_2-RNA"/>
    <property type="match status" value="1"/>
</dbReference>
<evidence type="ECO:0000313" key="2">
    <source>
        <dbReference type="Proteomes" id="UP000254869"/>
    </source>
</evidence>
<dbReference type="InterPro" id="IPR042081">
    <property type="entry name" value="RNA_2'-PTrans_C"/>
</dbReference>
<comment type="caution">
    <text evidence="1">The sequence shown here is derived from an EMBL/GenBank/DDBJ whole genome shotgun (WGS) entry which is preliminary data.</text>
</comment>
<reference evidence="1 2" key="1">
    <citation type="submission" date="2018-07" db="EMBL/GenBank/DDBJ databases">
        <title>Genomic Encyclopedia of Type Strains, Phase IV (KMG-IV): sequencing the most valuable type-strain genomes for metagenomic binning, comparative biology and taxonomic classification.</title>
        <authorList>
            <person name="Goeker M."/>
        </authorList>
    </citation>
    <scope>NUCLEOTIDE SEQUENCE [LARGE SCALE GENOMIC DNA]</scope>
    <source>
        <strain evidence="1 2">DSM 44290</strain>
    </source>
</reference>
<dbReference type="SUPFAM" id="SSF56399">
    <property type="entry name" value="ADP-ribosylation"/>
    <property type="match status" value="1"/>
</dbReference>
<keyword evidence="1" id="KW-0808">Transferase</keyword>
<gene>
    <name evidence="1" type="ORF">DFR76_112209</name>
</gene>
<organism evidence="1 2">
    <name type="scientific">Nocardia pseudobrasiliensis</name>
    <dbReference type="NCBI Taxonomy" id="45979"/>
    <lineage>
        <taxon>Bacteria</taxon>
        <taxon>Bacillati</taxon>
        <taxon>Actinomycetota</taxon>
        <taxon>Actinomycetes</taxon>
        <taxon>Mycobacteriales</taxon>
        <taxon>Nocardiaceae</taxon>
        <taxon>Nocardia</taxon>
    </lineage>
</organism>
<protein>
    <submittedName>
        <fullName evidence="1">Tpt1/KptA family lRNA 2'-phosphotransferase</fullName>
    </submittedName>
</protein>
<sequence length="51" mass="5415">MDTATKVGARRGAPVVLRVDAGRMAADGHPFFVSAKGVWLVDRAPSEYLDG</sequence>
<dbReference type="RefSeq" id="WP_174556190.1">
    <property type="nucleotide sequence ID" value="NZ_QQBC01000012.1"/>
</dbReference>
<dbReference type="InterPro" id="IPR002745">
    <property type="entry name" value="Ptrans_KptA/Tpt1"/>
</dbReference>
<name>A0A370HY92_9NOCA</name>
<dbReference type="STRING" id="1210086.GCA_001613105_06330"/>
<dbReference type="Gene3D" id="3.20.170.30">
    <property type="match status" value="1"/>
</dbReference>
<keyword evidence="2" id="KW-1185">Reference proteome</keyword>
<proteinExistence type="predicted"/>
<dbReference type="AlphaFoldDB" id="A0A370HY92"/>
<accession>A0A370HY92</accession>
<dbReference type="Proteomes" id="UP000254869">
    <property type="component" value="Unassembled WGS sequence"/>
</dbReference>
<dbReference type="GO" id="GO:0016740">
    <property type="term" value="F:transferase activity"/>
    <property type="evidence" value="ECO:0007669"/>
    <property type="project" value="UniProtKB-KW"/>
</dbReference>
<evidence type="ECO:0000313" key="1">
    <source>
        <dbReference type="EMBL" id="RDI62891.1"/>
    </source>
</evidence>
<dbReference type="EMBL" id="QQBC01000012">
    <property type="protein sequence ID" value="RDI62891.1"/>
    <property type="molecule type" value="Genomic_DNA"/>
</dbReference>